<dbReference type="GO" id="GO:0019888">
    <property type="term" value="F:protein phosphatase regulator activity"/>
    <property type="evidence" value="ECO:0007669"/>
    <property type="project" value="TreeGrafter"/>
</dbReference>
<reference evidence="2 3" key="1">
    <citation type="submission" date="2011-07" db="EMBL/GenBank/DDBJ databases">
        <authorList>
            <person name="Coyne R."/>
            <person name="Brami D."/>
            <person name="Johnson J."/>
            <person name="Hostetler J."/>
            <person name="Hannick L."/>
            <person name="Clark T."/>
            <person name="Cassidy-Hanley D."/>
            <person name="Inman J."/>
        </authorList>
    </citation>
    <scope>NUCLEOTIDE SEQUENCE [LARGE SCALE GENOMIC DNA]</scope>
    <source>
        <strain evidence="2 3">G5</strain>
    </source>
</reference>
<dbReference type="GO" id="GO:0005829">
    <property type="term" value="C:cytosol"/>
    <property type="evidence" value="ECO:0007669"/>
    <property type="project" value="TreeGrafter"/>
</dbReference>
<keyword evidence="3" id="KW-1185">Reference proteome</keyword>
<dbReference type="RefSeq" id="XP_004034923.1">
    <property type="nucleotide sequence ID" value="XM_004034875.1"/>
</dbReference>
<dbReference type="EMBL" id="GL983864">
    <property type="protein sequence ID" value="EGR31437.1"/>
    <property type="molecule type" value="Genomic_DNA"/>
</dbReference>
<dbReference type="PANTHER" id="PTHR10648">
    <property type="entry name" value="SERINE/THREONINE-PROTEIN PHOSPHATASE PP2A 65 KDA REGULATORY SUBUNIT"/>
    <property type="match status" value="1"/>
</dbReference>
<dbReference type="InterPro" id="IPR011989">
    <property type="entry name" value="ARM-like"/>
</dbReference>
<dbReference type="InParanoid" id="G0QTM3"/>
<dbReference type="STRING" id="857967.G0QTM3"/>
<dbReference type="GO" id="GO:0000159">
    <property type="term" value="C:protein phosphatase type 2A complex"/>
    <property type="evidence" value="ECO:0007669"/>
    <property type="project" value="TreeGrafter"/>
</dbReference>
<sequence>MIFNDEFPIQQYLQDLKSEDPNLKINAVQRLPNITSNLGFNFKKVINKQIQKIDFQQIKNQLIPFITETIQDHENDDEFLKLLSEKILYISTQLKQEDHHLLITPLELIISLEEPQVRQKGIDILIQISENNETQIYFEYLYNSIKQTYKWENIPNKICIIYIISNFSQRIEKAVLNKNFLFQIIEELAKDQAQIVRRNLCENLQKISHIFVEKNDQIFLFYQCFLQDENDSVKSKAIQISPFFLRLFHQKLKKKILFIISKISFLTSN</sequence>
<organism evidence="2 3">
    <name type="scientific">Ichthyophthirius multifiliis</name>
    <name type="common">White spot disease agent</name>
    <name type="synonym">Ich</name>
    <dbReference type="NCBI Taxonomy" id="5932"/>
    <lineage>
        <taxon>Eukaryota</taxon>
        <taxon>Sar</taxon>
        <taxon>Alveolata</taxon>
        <taxon>Ciliophora</taxon>
        <taxon>Intramacronucleata</taxon>
        <taxon>Oligohymenophorea</taxon>
        <taxon>Hymenostomatida</taxon>
        <taxon>Ophryoglenina</taxon>
        <taxon>Ichthyophthirius</taxon>
    </lineage>
</organism>
<dbReference type="InterPro" id="IPR016024">
    <property type="entry name" value="ARM-type_fold"/>
</dbReference>
<protein>
    <submittedName>
        <fullName evidence="2">Phosphoprotein phosphatase a, putative</fullName>
        <ecNumber evidence="2">5.2.1.8</ecNumber>
    </submittedName>
</protein>
<dbReference type="GO" id="GO:0005634">
    <property type="term" value="C:nucleus"/>
    <property type="evidence" value="ECO:0007669"/>
    <property type="project" value="TreeGrafter"/>
</dbReference>
<dbReference type="GeneID" id="14907573"/>
<evidence type="ECO:0000313" key="2">
    <source>
        <dbReference type="EMBL" id="EGR31437.1"/>
    </source>
</evidence>
<accession>G0QTM3</accession>
<dbReference type="EC" id="5.2.1.8" evidence="2"/>
<name>G0QTM3_ICHMU</name>
<dbReference type="OMA" id="DQENIRI"/>
<gene>
    <name evidence="2" type="ORF">IMG5_109760</name>
</gene>
<dbReference type="InterPro" id="IPR051023">
    <property type="entry name" value="PP2A_Regulatory_Subunit_A"/>
</dbReference>
<keyword evidence="2" id="KW-0413">Isomerase</keyword>
<dbReference type="AlphaFoldDB" id="G0QTM3"/>
<dbReference type="eggNOG" id="KOG0211">
    <property type="taxonomic scope" value="Eukaryota"/>
</dbReference>
<dbReference type="Gene3D" id="1.25.10.10">
    <property type="entry name" value="Leucine-rich Repeat Variant"/>
    <property type="match status" value="1"/>
</dbReference>
<dbReference type="Proteomes" id="UP000008983">
    <property type="component" value="Unassembled WGS sequence"/>
</dbReference>
<evidence type="ECO:0000256" key="1">
    <source>
        <dbReference type="ARBA" id="ARBA00022737"/>
    </source>
</evidence>
<dbReference type="PANTHER" id="PTHR10648:SF4">
    <property type="entry name" value="PROTEIN PHOSPHATASE 2 (FORMERLY 2A), REGULATORY SUBUNIT A, BETA ISOFORM-RELATED"/>
    <property type="match status" value="1"/>
</dbReference>
<dbReference type="OrthoDB" id="340346at2759"/>
<keyword evidence="1" id="KW-0677">Repeat</keyword>
<dbReference type="GO" id="GO:0003755">
    <property type="term" value="F:peptidyl-prolyl cis-trans isomerase activity"/>
    <property type="evidence" value="ECO:0007669"/>
    <property type="project" value="UniProtKB-EC"/>
</dbReference>
<proteinExistence type="predicted"/>
<evidence type="ECO:0000313" key="3">
    <source>
        <dbReference type="Proteomes" id="UP000008983"/>
    </source>
</evidence>
<dbReference type="SUPFAM" id="SSF48371">
    <property type="entry name" value="ARM repeat"/>
    <property type="match status" value="1"/>
</dbReference>